<protein>
    <submittedName>
        <fullName evidence="1">Uncharacterized protein</fullName>
    </submittedName>
</protein>
<accession>A0AAV7ACR2</accession>
<organism evidence="1 2">
    <name type="scientific">Engystomops pustulosus</name>
    <name type="common">Tungara frog</name>
    <name type="synonym">Physalaemus pustulosus</name>
    <dbReference type="NCBI Taxonomy" id="76066"/>
    <lineage>
        <taxon>Eukaryota</taxon>
        <taxon>Metazoa</taxon>
        <taxon>Chordata</taxon>
        <taxon>Craniata</taxon>
        <taxon>Vertebrata</taxon>
        <taxon>Euteleostomi</taxon>
        <taxon>Amphibia</taxon>
        <taxon>Batrachia</taxon>
        <taxon>Anura</taxon>
        <taxon>Neobatrachia</taxon>
        <taxon>Hyloidea</taxon>
        <taxon>Leptodactylidae</taxon>
        <taxon>Leiuperinae</taxon>
        <taxon>Engystomops</taxon>
    </lineage>
</organism>
<comment type="caution">
    <text evidence="1">The sequence shown here is derived from an EMBL/GenBank/DDBJ whole genome shotgun (WGS) entry which is preliminary data.</text>
</comment>
<sequence>MPEPSATPFCILRATDGVECSGAINHELGAVRRGAMRSMRWHRQEGMRYIGTWGALLFMGANKEISE</sequence>
<keyword evidence="2" id="KW-1185">Reference proteome</keyword>
<proteinExistence type="predicted"/>
<name>A0AAV7ACR2_ENGPU</name>
<dbReference type="EMBL" id="WNYA01000008">
    <property type="protein sequence ID" value="KAG8557672.1"/>
    <property type="molecule type" value="Genomic_DNA"/>
</dbReference>
<gene>
    <name evidence="1" type="ORF">GDO81_016702</name>
</gene>
<dbReference type="Proteomes" id="UP000824782">
    <property type="component" value="Unassembled WGS sequence"/>
</dbReference>
<reference evidence="1" key="1">
    <citation type="thesis" date="2020" institute="ProQuest LLC" country="789 East Eisenhower Parkway, Ann Arbor, MI, USA">
        <title>Comparative Genomics and Chromosome Evolution.</title>
        <authorList>
            <person name="Mudd A.B."/>
        </authorList>
    </citation>
    <scope>NUCLEOTIDE SEQUENCE</scope>
    <source>
        <strain evidence="1">237g6f4</strain>
        <tissue evidence="1">Blood</tissue>
    </source>
</reference>
<evidence type="ECO:0000313" key="1">
    <source>
        <dbReference type="EMBL" id="KAG8557672.1"/>
    </source>
</evidence>
<evidence type="ECO:0000313" key="2">
    <source>
        <dbReference type="Proteomes" id="UP000824782"/>
    </source>
</evidence>
<dbReference type="AlphaFoldDB" id="A0AAV7ACR2"/>